<dbReference type="EC" id="2.7.13.3" evidence="3"/>
<evidence type="ECO:0000256" key="3">
    <source>
        <dbReference type="ARBA" id="ARBA00012438"/>
    </source>
</evidence>
<dbReference type="eggNOG" id="COG2205">
    <property type="taxonomic scope" value="Bacteria"/>
</dbReference>
<dbReference type="CDD" id="cd00082">
    <property type="entry name" value="HisKA"/>
    <property type="match status" value="1"/>
</dbReference>
<dbReference type="Gene3D" id="6.10.340.10">
    <property type="match status" value="1"/>
</dbReference>
<keyword evidence="9" id="KW-1185">Reference proteome</keyword>
<dbReference type="PANTHER" id="PTHR45339:SF1">
    <property type="entry name" value="HYBRID SIGNAL TRANSDUCTION HISTIDINE KINASE J"/>
    <property type="match status" value="1"/>
</dbReference>
<dbReference type="PROSITE" id="PS50109">
    <property type="entry name" value="HIS_KIN"/>
    <property type="match status" value="1"/>
</dbReference>
<protein>
    <recommendedName>
        <fullName evidence="3">histidine kinase</fullName>
        <ecNumber evidence="3">2.7.13.3</ecNumber>
    </recommendedName>
</protein>
<dbReference type="RefSeq" id="WP_023275036.1">
    <property type="nucleotide sequence ID" value="NZ_CP097562.1"/>
</dbReference>
<dbReference type="SMART" id="SM00388">
    <property type="entry name" value="HisKA"/>
    <property type="match status" value="1"/>
</dbReference>
<evidence type="ECO:0000256" key="4">
    <source>
        <dbReference type="ARBA" id="ARBA00022553"/>
    </source>
</evidence>
<dbReference type="InterPro" id="IPR003661">
    <property type="entry name" value="HisK_dim/P_dom"/>
</dbReference>
<dbReference type="InterPro" id="IPR003660">
    <property type="entry name" value="HAMP_dom"/>
</dbReference>
<sequence length="1383" mass="157981">MLRNKSIAVKFFLGFFLTSAIAILLMMAVVYFAVKNHVINTRVDRLEIIHNIKVKQLQNAVHYMENPILRFLKTNSDAYGLDKLFNAYNNLSNGISSETVEVCRNELSKQYAGQYNNKPILNYLNISSNYAVPVSNSGIIAQCMDLMEKIGIESMKDINYNEPFIKKYKELSEYFSNTFSLLLDTSGFENILFVSSDDDIVFTPRKSSVLGHNLISSHWIKGLSNQISKFHSMVNEGGTDYYFVDMQPYMPLDGYPAFFIISPIFKDSKYYGSIVLVLSSLFIDTILSDNNNWQKEGLGKTGDVYITNLNDKFRSNKRYLVENRQDYLALLKNIKNPSVAYDMVEQFGTVAYYGSILRNPSLDAYAGNKGYDFSKTVDGIDIVTYYSPVNIGNLKWMLFVRMELSEIISEVVPIKILMRNMIIPVLIILLTVTTAFAYFITKPIRQMQKSCMAIASGESLPIDVHGSYKEINDLVKSFDTMITILMENEKQTEEVKKALEDTISNKALIAQELKKEKDFITRILDAKGFIIFVIDDNDKIIRTNNAIKDFYPDLDLLGLNYKEIVPDEYQRRIVYIVSMLRAGDAQVLHLITEIKLNDKTAFIEWTFSVFTSRDFEDGHLVQFITAIGVNVTERYEAEKSYKESASMFHRIFSKAYDAILIADENNNILLVNKSFESLFEVDYIDLVGKPVITNIISNEYKNVILSDTQEGKSLEIEALRSDKSKFPVDISISKIMYQDKLSILYILRDASLRKKQDRQLQAALKRAKDAEKTKSEFFVNMSNEIRIPLNGIMGFIDLLKETNLDTTQKEYLKIINSSSDGLFSIINDILDFSKIESGKMQLESIEFNSWKVFEDSVAIYATKAMDKNILLICLFSIDMPKYLLGDPLRIRQIIINLISNAIKFTDVKGRVIVRATVISKNSDKCKIRISIKDNGIGIAKEQQKMMMDAFSQPDTSITHQYGGSGLGLAICKSLTQSMHSSLNVYSEYGKGSEFYFTLELPVVDRKDTQMKTDFSNTHIILLGCEENCPAKELYEEYIKNLKVEVRYTTNIDDIRPDDIKIVGISYDDNEYDFIKKVVNEFPEKSFIIFSITSLDNRIYDLGDTNVYPLVPPLSMSKLISVLSDILGYNKSYLAKNKKTEKNIFSGSIMLVDDNEVNNRLSEILLKNMGLKVDIAENGQIAVDKYKKNMYDLIFMDVYMPIKDGLTAAREIVAYEREMKLPHVPIIALTANVVEDDVDEYINAGMDDFVAKPIVKNKLEVVLNRYLNKEQILFNEDVAKGVAEYIKSDDHKLIAAAVNEYCQISWHYAQTLLHAVSEFNEGSSLYIINKLLALSEKYQFTLALNVLYKIKQNVEDGMNENVFSLIDELKDVIYKIKHSIEIFK</sequence>
<keyword evidence="4" id="KW-0597">Phosphoprotein</keyword>
<dbReference type="SUPFAM" id="SSF55785">
    <property type="entry name" value="PYP-like sensor domain (PAS domain)"/>
    <property type="match status" value="2"/>
</dbReference>
<dbReference type="eggNOG" id="COG5002">
    <property type="taxonomic scope" value="Bacteria"/>
</dbReference>
<dbReference type="InterPro" id="IPR036890">
    <property type="entry name" value="HATPase_C_sf"/>
</dbReference>
<organism evidence="8 9">
    <name type="scientific">Mucispirillum schaedleri ASF457</name>
    <dbReference type="NCBI Taxonomy" id="1379858"/>
    <lineage>
        <taxon>Bacteria</taxon>
        <taxon>Pseudomonadati</taxon>
        <taxon>Deferribacterota</taxon>
        <taxon>Deferribacteres</taxon>
        <taxon>Deferribacterales</taxon>
        <taxon>Mucispirillaceae</taxon>
        <taxon>Mucispirillum</taxon>
    </lineage>
</organism>
<dbReference type="Pfam" id="PF00072">
    <property type="entry name" value="Response_reg"/>
    <property type="match status" value="1"/>
</dbReference>
<dbReference type="InterPro" id="IPR011006">
    <property type="entry name" value="CheY-like_superfamily"/>
</dbReference>
<dbReference type="SMART" id="SM00448">
    <property type="entry name" value="REC"/>
    <property type="match status" value="1"/>
</dbReference>
<dbReference type="SUPFAM" id="SSF55874">
    <property type="entry name" value="ATPase domain of HSP90 chaperone/DNA topoisomerase II/histidine kinase"/>
    <property type="match status" value="1"/>
</dbReference>
<name>V2RP76_9BACT</name>
<dbReference type="CDD" id="cd06225">
    <property type="entry name" value="HAMP"/>
    <property type="match status" value="1"/>
</dbReference>
<dbReference type="KEGG" id="msch:N508_000728"/>
<dbReference type="Pfam" id="PF02518">
    <property type="entry name" value="HATPase_c"/>
    <property type="match status" value="1"/>
</dbReference>
<dbReference type="CDD" id="cd16922">
    <property type="entry name" value="HATPase_EvgS-ArcB-TorS-like"/>
    <property type="match status" value="1"/>
</dbReference>
<evidence type="ECO:0000256" key="6">
    <source>
        <dbReference type="ARBA" id="ARBA00022777"/>
    </source>
</evidence>
<dbReference type="Gene3D" id="3.30.565.10">
    <property type="entry name" value="Histidine kinase-like ATPase, C-terminal domain"/>
    <property type="match status" value="1"/>
</dbReference>
<dbReference type="FunFam" id="3.30.565.10:FF:000010">
    <property type="entry name" value="Sensor histidine kinase RcsC"/>
    <property type="match status" value="1"/>
</dbReference>
<dbReference type="Gene3D" id="3.30.450.20">
    <property type="entry name" value="PAS domain"/>
    <property type="match status" value="2"/>
</dbReference>
<dbReference type="Proteomes" id="UP000017429">
    <property type="component" value="Chromosome"/>
</dbReference>
<dbReference type="PROSITE" id="PS50885">
    <property type="entry name" value="HAMP"/>
    <property type="match status" value="1"/>
</dbReference>
<dbReference type="Pfam" id="PF13426">
    <property type="entry name" value="PAS_9"/>
    <property type="match status" value="2"/>
</dbReference>
<dbReference type="EMBL" id="CP097562">
    <property type="protein sequence ID" value="USF23662.1"/>
    <property type="molecule type" value="Genomic_DNA"/>
</dbReference>
<dbReference type="GO" id="GO:0000155">
    <property type="term" value="F:phosphorelay sensor kinase activity"/>
    <property type="evidence" value="ECO:0007669"/>
    <property type="project" value="InterPro"/>
</dbReference>
<dbReference type="InterPro" id="IPR004358">
    <property type="entry name" value="Sig_transdc_His_kin-like_C"/>
</dbReference>
<dbReference type="CDD" id="cd00130">
    <property type="entry name" value="PAS"/>
    <property type="match status" value="1"/>
</dbReference>
<dbReference type="OrthoDB" id="9758705at2"/>
<dbReference type="Gene3D" id="1.10.287.130">
    <property type="match status" value="1"/>
</dbReference>
<dbReference type="InterPro" id="IPR036097">
    <property type="entry name" value="HisK_dim/P_sf"/>
</dbReference>
<gene>
    <name evidence="8" type="primary">rcsC_2</name>
    <name evidence="8" type="ORF">N508_000728</name>
</gene>
<dbReference type="Gene3D" id="3.40.50.2300">
    <property type="match status" value="1"/>
</dbReference>
<reference evidence="8" key="2">
    <citation type="submission" date="2022-05" db="EMBL/GenBank/DDBJ databases">
        <authorList>
            <person name="Proctor A.L."/>
            <person name="Phillips G.J."/>
            <person name="Wannemuehler M.J."/>
        </authorList>
    </citation>
    <scope>NUCLEOTIDE SEQUENCE</scope>
    <source>
        <strain evidence="8">ASF457</strain>
    </source>
</reference>
<reference evidence="8" key="1">
    <citation type="journal article" date="2014" name="Genome Announc.">
        <title>Draft genome sequences of the altered schaedler flora, a defined bacterial community from gnotobiotic mice.</title>
        <authorList>
            <person name="Wannemuehler M.J."/>
            <person name="Overstreet A.M."/>
            <person name="Ward D.V."/>
            <person name="Phillips G.J."/>
        </authorList>
    </citation>
    <scope>NUCLEOTIDE SEQUENCE</scope>
    <source>
        <strain evidence="8">ASF457</strain>
    </source>
</reference>
<evidence type="ECO:0000313" key="9">
    <source>
        <dbReference type="Proteomes" id="UP000017429"/>
    </source>
</evidence>
<dbReference type="PROSITE" id="PS50110">
    <property type="entry name" value="RESPONSE_REGULATORY"/>
    <property type="match status" value="1"/>
</dbReference>
<keyword evidence="5 8" id="KW-0808">Transferase</keyword>
<evidence type="ECO:0000256" key="7">
    <source>
        <dbReference type="ARBA" id="ARBA00023012"/>
    </source>
</evidence>
<dbReference type="PROSITE" id="PS50112">
    <property type="entry name" value="PAS"/>
    <property type="match status" value="1"/>
</dbReference>
<accession>V2RP76</accession>
<evidence type="ECO:0000256" key="1">
    <source>
        <dbReference type="ARBA" id="ARBA00000085"/>
    </source>
</evidence>
<dbReference type="GO" id="GO:0016020">
    <property type="term" value="C:membrane"/>
    <property type="evidence" value="ECO:0007669"/>
    <property type="project" value="UniProtKB-SubCell"/>
</dbReference>
<keyword evidence="7" id="KW-0902">Two-component regulatory system</keyword>
<comment type="catalytic activity">
    <reaction evidence="1">
        <text>ATP + protein L-histidine = ADP + protein N-phospho-L-histidine.</text>
        <dbReference type="EC" id="2.7.13.3"/>
    </reaction>
</comment>
<dbReference type="InterPro" id="IPR000014">
    <property type="entry name" value="PAS"/>
</dbReference>
<dbReference type="SUPFAM" id="SSF47384">
    <property type="entry name" value="Homodimeric domain of signal transducing histidine kinase"/>
    <property type="match status" value="1"/>
</dbReference>
<dbReference type="PANTHER" id="PTHR45339">
    <property type="entry name" value="HYBRID SIGNAL TRANSDUCTION HISTIDINE KINASE J"/>
    <property type="match status" value="1"/>
</dbReference>
<dbReference type="InterPro" id="IPR003594">
    <property type="entry name" value="HATPase_dom"/>
</dbReference>
<dbReference type="SMART" id="SM00387">
    <property type="entry name" value="HATPase_c"/>
    <property type="match status" value="1"/>
</dbReference>
<dbReference type="PRINTS" id="PR00344">
    <property type="entry name" value="BCTRLSENSOR"/>
</dbReference>
<dbReference type="SMART" id="SM00091">
    <property type="entry name" value="PAS"/>
    <property type="match status" value="2"/>
</dbReference>
<dbReference type="NCBIfam" id="TIGR00229">
    <property type="entry name" value="sensory_box"/>
    <property type="match status" value="1"/>
</dbReference>
<dbReference type="InterPro" id="IPR001789">
    <property type="entry name" value="Sig_transdc_resp-reg_receiver"/>
</dbReference>
<keyword evidence="6 8" id="KW-0418">Kinase</keyword>
<dbReference type="InterPro" id="IPR035965">
    <property type="entry name" value="PAS-like_dom_sf"/>
</dbReference>
<dbReference type="InterPro" id="IPR005467">
    <property type="entry name" value="His_kinase_dom"/>
</dbReference>
<dbReference type="SUPFAM" id="SSF52172">
    <property type="entry name" value="CheY-like"/>
    <property type="match status" value="1"/>
</dbReference>
<comment type="subcellular location">
    <subcellularLocation>
        <location evidence="2">Membrane</location>
    </subcellularLocation>
</comment>
<evidence type="ECO:0000313" key="8">
    <source>
        <dbReference type="EMBL" id="USF23662.1"/>
    </source>
</evidence>
<evidence type="ECO:0000256" key="2">
    <source>
        <dbReference type="ARBA" id="ARBA00004370"/>
    </source>
</evidence>
<reference evidence="8" key="3">
    <citation type="submission" date="2022-06" db="EMBL/GenBank/DDBJ databases">
        <title>Resources to Facilitate Use of the Altered Schaedler Flora (ASF) Mouse Model to Study Microbiome Function.</title>
        <authorList>
            <person name="Proctor A."/>
            <person name="Parvinroo S."/>
            <person name="Richie T."/>
            <person name="Jia X."/>
            <person name="Lee S.T.M."/>
            <person name="Karp P.D."/>
            <person name="Paley S."/>
            <person name="Kostic A.D."/>
            <person name="Pierre J.F."/>
            <person name="Wannemuehler M.J."/>
            <person name="Phillips G.J."/>
        </authorList>
    </citation>
    <scope>NUCLEOTIDE SEQUENCE</scope>
    <source>
        <strain evidence="8">ASF457</strain>
    </source>
</reference>
<proteinExistence type="predicted"/>
<dbReference type="Pfam" id="PF00512">
    <property type="entry name" value="HisKA"/>
    <property type="match status" value="1"/>
</dbReference>
<dbReference type="CDD" id="cd17546">
    <property type="entry name" value="REC_hyHK_CKI1_RcsC-like"/>
    <property type="match status" value="1"/>
</dbReference>
<evidence type="ECO:0000256" key="5">
    <source>
        <dbReference type="ARBA" id="ARBA00022679"/>
    </source>
</evidence>